<feature type="domain" description="C2H2-type" evidence="7">
    <location>
        <begin position="949"/>
        <end position="980"/>
    </location>
</feature>
<feature type="region of interest" description="Disordered" evidence="6">
    <location>
        <begin position="284"/>
        <end position="309"/>
    </location>
</feature>
<evidence type="ECO:0000256" key="5">
    <source>
        <dbReference type="PROSITE-ProRule" id="PRU00042"/>
    </source>
</evidence>
<keyword evidence="1" id="KW-0479">Metal-binding</keyword>
<dbReference type="RefSeq" id="XP_017323205.1">
    <property type="nucleotide sequence ID" value="XM_017467716.3"/>
</dbReference>
<reference evidence="9 10" key="2">
    <citation type="submission" date="2025-04" db="UniProtKB">
        <authorList>
            <consortium name="RefSeq"/>
        </authorList>
    </citation>
    <scope>IDENTIFICATION</scope>
    <source>
        <tissue evidence="9 10">Blood</tissue>
    </source>
</reference>
<dbReference type="SUPFAM" id="SSF57667">
    <property type="entry name" value="beta-beta-alpha zinc fingers"/>
    <property type="match status" value="2"/>
</dbReference>
<dbReference type="KEGG" id="ipu:108265415"/>
<dbReference type="InterPro" id="IPR050758">
    <property type="entry name" value="Znf_C2H2-type"/>
</dbReference>
<organism evidence="8 12">
    <name type="scientific">Ictalurus punctatus</name>
    <name type="common">Channel catfish</name>
    <name type="synonym">Silurus punctatus</name>
    <dbReference type="NCBI Taxonomy" id="7998"/>
    <lineage>
        <taxon>Eukaryota</taxon>
        <taxon>Metazoa</taxon>
        <taxon>Chordata</taxon>
        <taxon>Craniata</taxon>
        <taxon>Vertebrata</taxon>
        <taxon>Euteleostomi</taxon>
        <taxon>Actinopterygii</taxon>
        <taxon>Neopterygii</taxon>
        <taxon>Teleostei</taxon>
        <taxon>Ostariophysi</taxon>
        <taxon>Siluriformes</taxon>
        <taxon>Ictaluridae</taxon>
        <taxon>Ictalurus</taxon>
    </lineage>
</organism>
<dbReference type="PANTHER" id="PTHR23234">
    <property type="entry name" value="ZNF44 PROTEIN"/>
    <property type="match status" value="1"/>
</dbReference>
<dbReference type="RefSeq" id="XP_017323187.1">
    <property type="nucleotide sequence ID" value="XM_017467698.2"/>
</dbReference>
<proteinExistence type="predicted"/>
<dbReference type="GO" id="GO:0008270">
    <property type="term" value="F:zinc ion binding"/>
    <property type="evidence" value="ECO:0007669"/>
    <property type="project" value="UniProtKB-KW"/>
</dbReference>
<dbReference type="RefSeq" id="XP_017323197.1">
    <property type="nucleotide sequence ID" value="XM_017467708.3"/>
</dbReference>
<feature type="domain" description="C2H2-type" evidence="7">
    <location>
        <begin position="525"/>
        <end position="553"/>
    </location>
</feature>
<dbReference type="GeneID" id="108265415"/>
<feature type="compositionally biased region" description="Polar residues" evidence="6">
    <location>
        <begin position="430"/>
        <end position="439"/>
    </location>
</feature>
<keyword evidence="3 5" id="KW-0863">Zinc-finger</keyword>
<feature type="compositionally biased region" description="Basic and acidic residues" evidence="6">
    <location>
        <begin position="300"/>
        <end position="309"/>
    </location>
</feature>
<evidence type="ECO:0000256" key="4">
    <source>
        <dbReference type="ARBA" id="ARBA00022833"/>
    </source>
</evidence>
<evidence type="ECO:0000256" key="3">
    <source>
        <dbReference type="ARBA" id="ARBA00022771"/>
    </source>
</evidence>
<dbReference type="SMART" id="SM00355">
    <property type="entry name" value="ZnF_C2H2"/>
    <property type="match status" value="4"/>
</dbReference>
<dbReference type="Proteomes" id="UP000221080">
    <property type="component" value="Chromosome 1"/>
</dbReference>
<dbReference type="PROSITE" id="PS50157">
    <property type="entry name" value="ZINC_FINGER_C2H2_2"/>
    <property type="match status" value="2"/>
</dbReference>
<feature type="region of interest" description="Disordered" evidence="6">
    <location>
        <begin position="414"/>
        <end position="444"/>
    </location>
</feature>
<evidence type="ECO:0000313" key="10">
    <source>
        <dbReference type="RefSeq" id="XP_017323197.1"/>
    </source>
</evidence>
<keyword evidence="8" id="KW-1185">Reference proteome</keyword>
<dbReference type="RefSeq" id="XP_017323214.1">
    <property type="nucleotide sequence ID" value="XM_017467725.2"/>
</dbReference>
<evidence type="ECO:0000313" key="9">
    <source>
        <dbReference type="RefSeq" id="XP_017323187.1"/>
    </source>
</evidence>
<dbReference type="OrthoDB" id="10069600at2759"/>
<protein>
    <submittedName>
        <fullName evidence="9 10">Serine-rich adhesin for platelets</fullName>
    </submittedName>
</protein>
<dbReference type="InterPro" id="IPR013087">
    <property type="entry name" value="Znf_C2H2_type"/>
</dbReference>
<feature type="compositionally biased region" description="Polar residues" evidence="6">
    <location>
        <begin position="760"/>
        <end position="774"/>
    </location>
</feature>
<sequence length="1025" mass="114551">MEIACEEMARAVGAELQRDEITVNECTVTLRVPKLESSSEDEDVLGGFGGDVCCMCRGRIAFLDHQPEHLIKHKDEAYCHFCQTNFSHMNSLALHLKTTHPEYHIFCKRCKVYMGRHLTKEWTAETDKTPETPKEEPLDEEVEEVIIENEEVEIKYVKEEEEEVVVGKMEEREENSITETPEDNKMVTRTLHDHTYFSTETCSSIRDTTNNAVMYTSSENVLVFINETDTRTSPEYSYMKSEQQDTPVDDQTVCRGVRDHTYSSIQSLVNSMLPAKQVINSSTESMDVFDNKTDTPISPKDPEGTESEQDRIWKHELMCRGLLDHTYFSRQILANHTALSKQVPSLNTCRSSIHNAGQEKWLKIQNHRNNVTMTDQGTTQHSSAPMLGSSQLEYNIKVEDDLYEFKPVQEDVVKGDGESIRRRDPEDTDSSPTDNLEYTSQDDSDTISCTSADYNCDIVEEDCTITSWNAYQKHCEIANQKSLDSVDSVNSNPATSLYKDLQISTSLSKDPITEKSMKLYTCLLFKCSLCGSVFITEEKLLNHQVEKHPLAKYVCVRCLKLFPKQSVFLQHVCSMSKGFRRESLSPSNNSNKTKEPLHTFLNLVPSPAATESSKQPHSSQRVNVINTAKNLGTVLKSTSHSLPNPPNSCTQKVPVQVMATRSSSAEKKAATHLVLNENQGQVMTPISAVTQNQIGQVQVLSPLQANVVTQTPSSSSSTLSASSSLSSSSTLSASSPSSPSSSSSSSSSPSSSSQILLSSQGQGQMTSISTVTQRKSARMQDLTPLQSKVVAHTPTGSAALTMSIVLPQNHSSFGVHLPHPLLSQACSPESIPSQTGQQPESSVPFLDICRSSPSTQILPSSQAPLKIVAMFVNQSKELALQKRMRQSWRTKAVFSCRQCGAVSRQFSLGVRHRYQHRGPRLHRCQCGRAFQQRMHLLRHQVQHAEATRYVCAACGRMFCGTQNLACHRPLFRVTPTNKKRNAKKECRNMFQCYCGLSFMRPAALLWHLLKNSKTRKPRLKGVRLT</sequence>
<evidence type="ECO:0000256" key="1">
    <source>
        <dbReference type="ARBA" id="ARBA00022723"/>
    </source>
</evidence>
<reference evidence="8" key="1">
    <citation type="journal article" date="2016" name="Nat. Commun.">
        <title>The channel catfish genome sequence provides insights into the evolution of scale formation in teleosts.</title>
        <authorList>
            <person name="Liu Z."/>
            <person name="Liu S."/>
            <person name="Yao J."/>
            <person name="Bao L."/>
            <person name="Zhang J."/>
            <person name="Li Y."/>
            <person name="Jiang C."/>
            <person name="Sun L."/>
            <person name="Wang R."/>
            <person name="Zhang Y."/>
            <person name="Zhou T."/>
            <person name="Zeng Q."/>
            <person name="Fu Q."/>
            <person name="Gao S."/>
            <person name="Li N."/>
            <person name="Koren S."/>
            <person name="Jiang Y."/>
            <person name="Zimin A."/>
            <person name="Xu P."/>
            <person name="Phillippy A.M."/>
            <person name="Geng X."/>
            <person name="Song L."/>
            <person name="Sun F."/>
            <person name="Li C."/>
            <person name="Wang X."/>
            <person name="Chen A."/>
            <person name="Jin Y."/>
            <person name="Yuan Z."/>
            <person name="Yang Y."/>
            <person name="Tan S."/>
            <person name="Peatman E."/>
            <person name="Lu J."/>
            <person name="Qin Z."/>
            <person name="Dunham R."/>
            <person name="Li Z."/>
            <person name="Sonstegard T."/>
            <person name="Feng J."/>
            <person name="Danzmann R.G."/>
            <person name="Schroeder S."/>
            <person name="Scheffler B."/>
            <person name="Duke M.V."/>
            <person name="Ballard L."/>
            <person name="Kucuktas H."/>
            <person name="Kaltenboeck L."/>
            <person name="Liu H."/>
            <person name="Armbruster J."/>
            <person name="Xie Y."/>
            <person name="Kirby M.L."/>
            <person name="Tian Y."/>
            <person name="Flanagan M.E."/>
            <person name="Mu W."/>
            <person name="Waldbieser G.C."/>
        </authorList>
    </citation>
    <scope>NUCLEOTIDE SEQUENCE [LARGE SCALE GENOMIC DNA]</scope>
    <source>
        <strain evidence="8">SDA103</strain>
    </source>
</reference>
<feature type="compositionally biased region" description="Low complexity" evidence="6">
    <location>
        <begin position="710"/>
        <end position="759"/>
    </location>
</feature>
<gene>
    <name evidence="9 10 11 12" type="primary">si:dkey-79d12.4</name>
</gene>
<dbReference type="AlphaFoldDB" id="A0A2D0QY32"/>
<dbReference type="PROSITE" id="PS00028">
    <property type="entry name" value="ZINC_FINGER_C2H2_1"/>
    <property type="match status" value="2"/>
</dbReference>
<evidence type="ECO:0000259" key="7">
    <source>
        <dbReference type="PROSITE" id="PS50157"/>
    </source>
</evidence>
<name>A0A2D0QY32_ICTPU</name>
<evidence type="ECO:0000256" key="2">
    <source>
        <dbReference type="ARBA" id="ARBA00022737"/>
    </source>
</evidence>
<dbReference type="Gene3D" id="3.30.160.60">
    <property type="entry name" value="Classic Zinc Finger"/>
    <property type="match status" value="2"/>
</dbReference>
<feature type="region of interest" description="Disordered" evidence="6">
    <location>
        <begin position="710"/>
        <end position="783"/>
    </location>
</feature>
<accession>A0A2D0QY32</accession>
<evidence type="ECO:0000313" key="12">
    <source>
        <dbReference type="RefSeq" id="XP_017323214.1"/>
    </source>
</evidence>
<evidence type="ECO:0000313" key="11">
    <source>
        <dbReference type="RefSeq" id="XP_017323205.1"/>
    </source>
</evidence>
<evidence type="ECO:0000313" key="8">
    <source>
        <dbReference type="Proteomes" id="UP000221080"/>
    </source>
</evidence>
<evidence type="ECO:0000256" key="6">
    <source>
        <dbReference type="SAM" id="MobiDB-lite"/>
    </source>
</evidence>
<keyword evidence="4" id="KW-0862">Zinc</keyword>
<feature type="compositionally biased region" description="Basic and acidic residues" evidence="6">
    <location>
        <begin position="414"/>
        <end position="425"/>
    </location>
</feature>
<dbReference type="InterPro" id="IPR036236">
    <property type="entry name" value="Znf_C2H2_sf"/>
</dbReference>
<dbReference type="PANTHER" id="PTHR23234:SF10">
    <property type="entry name" value="RIKEN CDNA 6720489N17 GENE-RELATED"/>
    <property type="match status" value="1"/>
</dbReference>
<keyword evidence="2" id="KW-0677">Repeat</keyword>